<feature type="non-terminal residue" evidence="1">
    <location>
        <position position="1"/>
    </location>
</feature>
<name>A0A382Q2B0_9ZZZZ</name>
<accession>A0A382Q2B0</accession>
<organism evidence="1">
    <name type="scientific">marine metagenome</name>
    <dbReference type="NCBI Taxonomy" id="408172"/>
    <lineage>
        <taxon>unclassified sequences</taxon>
        <taxon>metagenomes</taxon>
        <taxon>ecological metagenomes</taxon>
    </lineage>
</organism>
<dbReference type="AlphaFoldDB" id="A0A382Q2B0"/>
<gene>
    <name evidence="1" type="ORF">METZ01_LOCUS332588</name>
</gene>
<reference evidence="1" key="1">
    <citation type="submission" date="2018-05" db="EMBL/GenBank/DDBJ databases">
        <authorList>
            <person name="Lanie J.A."/>
            <person name="Ng W.-L."/>
            <person name="Kazmierczak K.M."/>
            <person name="Andrzejewski T.M."/>
            <person name="Davidsen T.M."/>
            <person name="Wayne K.J."/>
            <person name="Tettelin H."/>
            <person name="Glass J.I."/>
            <person name="Rusch D."/>
            <person name="Podicherti R."/>
            <person name="Tsui H.-C.T."/>
            <person name="Winkler M.E."/>
        </authorList>
    </citation>
    <scope>NUCLEOTIDE SEQUENCE</scope>
</reference>
<sequence>VAITADVKKEIREYLIGVLDKKIEKYKPETDYAPFINSLIRDKLKLNSYSIIHSI</sequence>
<dbReference type="EMBL" id="UINC01111480">
    <property type="protein sequence ID" value="SVC79734.1"/>
    <property type="molecule type" value="Genomic_DNA"/>
</dbReference>
<evidence type="ECO:0000313" key="1">
    <source>
        <dbReference type="EMBL" id="SVC79734.1"/>
    </source>
</evidence>
<protein>
    <submittedName>
        <fullName evidence="1">Uncharacterized protein</fullName>
    </submittedName>
</protein>
<feature type="non-terminal residue" evidence="1">
    <location>
        <position position="55"/>
    </location>
</feature>
<proteinExistence type="predicted"/>